<keyword evidence="1" id="KW-0863">Zinc-finger</keyword>
<feature type="domain" description="C2H2-type" evidence="3">
    <location>
        <begin position="380"/>
        <end position="404"/>
    </location>
</feature>
<sequence>MYYLAKFCRICIRTGGELKDIDSKDYDSVKFSEKLKVCTQMVISRESLSTHICSSCINKLRVSYQFHSMCRKSTTILQQYLTELLSMSDDVASDKLMLSELHVDIPTESRKPRRKRIGKDERCSLLRKLLSKVTQDQIMHNIHIHGLTKLCNTIIPTETETKIPTVKEVNKKLKNVDSGGLRNLLKFTKNFDYGYDISLVVGNPKNVDLTPLEQLAKFTENFFYDHFIDYRENIINISETLESDCSDDETMFDECFEEQKESIYVKEEIVIVEPSVSIKEEYIDESEDTPYQLTSPLVQACYENDTRIKEEYGFESTRGTSKLFETPNSYLHSNYLEGMRNFTEHFKGSRTLSPYSVKCRTRGNPFINPQLKKQFLTRNFKCSMCNRRFKSPGYLKAHRTRLNH</sequence>
<feature type="domain" description="ZAD" evidence="4">
    <location>
        <begin position="6"/>
        <end position="80"/>
    </location>
</feature>
<evidence type="ECO:0008006" key="7">
    <source>
        <dbReference type="Google" id="ProtNLM"/>
    </source>
</evidence>
<dbReference type="AlphaFoldDB" id="A0AAN7ZKC1"/>
<dbReference type="PROSITE" id="PS51915">
    <property type="entry name" value="ZAD"/>
    <property type="match status" value="1"/>
</dbReference>
<evidence type="ECO:0000259" key="3">
    <source>
        <dbReference type="PROSITE" id="PS50157"/>
    </source>
</evidence>
<dbReference type="Gene3D" id="3.40.1800.20">
    <property type="match status" value="1"/>
</dbReference>
<organism evidence="5 6">
    <name type="scientific">Pyrocoelia pectoralis</name>
    <dbReference type="NCBI Taxonomy" id="417401"/>
    <lineage>
        <taxon>Eukaryota</taxon>
        <taxon>Metazoa</taxon>
        <taxon>Ecdysozoa</taxon>
        <taxon>Arthropoda</taxon>
        <taxon>Hexapoda</taxon>
        <taxon>Insecta</taxon>
        <taxon>Pterygota</taxon>
        <taxon>Neoptera</taxon>
        <taxon>Endopterygota</taxon>
        <taxon>Coleoptera</taxon>
        <taxon>Polyphaga</taxon>
        <taxon>Elateriformia</taxon>
        <taxon>Elateroidea</taxon>
        <taxon>Lampyridae</taxon>
        <taxon>Lampyrinae</taxon>
        <taxon>Pyrocoelia</taxon>
    </lineage>
</organism>
<comment type="caution">
    <text evidence="5">The sequence shown here is derived from an EMBL/GenBank/DDBJ whole genome shotgun (WGS) entry which is preliminary data.</text>
</comment>
<gene>
    <name evidence="5" type="ORF">RI129_004206</name>
</gene>
<feature type="binding site" evidence="2">
    <location>
        <position position="56"/>
    </location>
    <ligand>
        <name>Zn(2+)</name>
        <dbReference type="ChEBI" id="CHEBI:29105"/>
    </ligand>
</feature>
<evidence type="ECO:0000313" key="6">
    <source>
        <dbReference type="Proteomes" id="UP001329430"/>
    </source>
</evidence>
<proteinExistence type="predicted"/>
<dbReference type="Pfam" id="PF07776">
    <property type="entry name" value="zf-AD"/>
    <property type="match status" value="1"/>
</dbReference>
<feature type="binding site" evidence="2">
    <location>
        <position position="8"/>
    </location>
    <ligand>
        <name>Zn(2+)</name>
        <dbReference type="ChEBI" id="CHEBI:29105"/>
    </ligand>
</feature>
<dbReference type="EMBL" id="JAVRBK010000003">
    <property type="protein sequence ID" value="KAK5645742.1"/>
    <property type="molecule type" value="Genomic_DNA"/>
</dbReference>
<protein>
    <recommendedName>
        <fullName evidence="7">ZAD domain-containing protein</fullName>
    </recommendedName>
</protein>
<dbReference type="InterPro" id="IPR012934">
    <property type="entry name" value="Znf_AD"/>
</dbReference>
<dbReference type="PROSITE" id="PS00028">
    <property type="entry name" value="ZINC_FINGER_C2H2_1"/>
    <property type="match status" value="1"/>
</dbReference>
<accession>A0AAN7ZKC1</accession>
<name>A0AAN7ZKC1_9COLE</name>
<dbReference type="GO" id="GO:0005634">
    <property type="term" value="C:nucleus"/>
    <property type="evidence" value="ECO:0007669"/>
    <property type="project" value="InterPro"/>
</dbReference>
<evidence type="ECO:0000259" key="4">
    <source>
        <dbReference type="PROSITE" id="PS51915"/>
    </source>
</evidence>
<keyword evidence="2" id="KW-0862">Zinc</keyword>
<dbReference type="GO" id="GO:0008270">
    <property type="term" value="F:zinc ion binding"/>
    <property type="evidence" value="ECO:0007669"/>
    <property type="project" value="UniProtKB-UniRule"/>
</dbReference>
<evidence type="ECO:0000313" key="5">
    <source>
        <dbReference type="EMBL" id="KAK5645742.1"/>
    </source>
</evidence>
<reference evidence="5 6" key="1">
    <citation type="journal article" date="2024" name="Insects">
        <title>An Improved Chromosome-Level Genome Assembly of the Firefly Pyrocoelia pectoralis.</title>
        <authorList>
            <person name="Fu X."/>
            <person name="Meyer-Rochow V.B."/>
            <person name="Ballantyne L."/>
            <person name="Zhu X."/>
        </authorList>
    </citation>
    <scope>NUCLEOTIDE SEQUENCE [LARGE SCALE GENOMIC DNA]</scope>
    <source>
        <strain evidence="5">XCY_ONT2</strain>
    </source>
</reference>
<keyword evidence="6" id="KW-1185">Reference proteome</keyword>
<feature type="binding site" evidence="2">
    <location>
        <position position="11"/>
    </location>
    <ligand>
        <name>Zn(2+)</name>
        <dbReference type="ChEBI" id="CHEBI:29105"/>
    </ligand>
</feature>
<dbReference type="SUPFAM" id="SSF57716">
    <property type="entry name" value="Glucocorticoid receptor-like (DNA-binding domain)"/>
    <property type="match status" value="1"/>
</dbReference>
<evidence type="ECO:0000256" key="2">
    <source>
        <dbReference type="PROSITE-ProRule" id="PRU01263"/>
    </source>
</evidence>
<feature type="binding site" evidence="2">
    <location>
        <position position="53"/>
    </location>
    <ligand>
        <name>Zn(2+)</name>
        <dbReference type="ChEBI" id="CHEBI:29105"/>
    </ligand>
</feature>
<evidence type="ECO:0000256" key="1">
    <source>
        <dbReference type="PROSITE-ProRule" id="PRU00042"/>
    </source>
</evidence>
<keyword evidence="2" id="KW-0479">Metal-binding</keyword>
<dbReference type="SMART" id="SM00868">
    <property type="entry name" value="zf-AD"/>
    <property type="match status" value="1"/>
</dbReference>
<dbReference type="InterPro" id="IPR013087">
    <property type="entry name" value="Znf_C2H2_type"/>
</dbReference>
<dbReference type="Proteomes" id="UP001329430">
    <property type="component" value="Chromosome 3"/>
</dbReference>
<dbReference type="PROSITE" id="PS50157">
    <property type="entry name" value="ZINC_FINGER_C2H2_2"/>
    <property type="match status" value="1"/>
</dbReference>